<dbReference type="AlphaFoldDB" id="A0AAW0EBI0"/>
<dbReference type="Gene3D" id="3.40.30.10">
    <property type="entry name" value="Glutaredoxin"/>
    <property type="match status" value="1"/>
</dbReference>
<dbReference type="PANTHER" id="PTHR31902:SF14">
    <property type="entry name" value="ACTIN PATCHES DISTAL PROTEIN 1"/>
    <property type="match status" value="1"/>
</dbReference>
<evidence type="ECO:0000313" key="2">
    <source>
        <dbReference type="Proteomes" id="UP001362999"/>
    </source>
</evidence>
<protein>
    <submittedName>
        <fullName evidence="1">Altered inheritance of mitochondria protein 32</fullName>
    </submittedName>
</protein>
<dbReference type="PANTHER" id="PTHR31902">
    <property type="entry name" value="ACTIN PATCHES DISTAL PROTEIN 1"/>
    <property type="match status" value="1"/>
</dbReference>
<sequence>MSLWKLRALVLGHEQPADNIYSTLSASGIPIATADCRTCPHPCDEGHSEYPRRLSIDMDSTMLGSVKPFRRQILISTGRTDWDRDITDTHGSLAAFISQTQPPVVPDAPAPISIDLADEKAVPPVPGVFSSTDSTRLSILNGSHKTVCADDEHETVLVLPDYSIVAGVPRTTAGAKELWRTALEPGLPRMGITHQTSTFQTWILPYSCVIMLCSHKRRDNRCAIAAPKLENAFIQCLHTKGWAADTQIEHIVEPPLENFSGTPEERADYITDHLRALPTAKKALILKNSHMGGHKYAGNCIIYTPGGSSVWYGRVSTHEVEAIVTNTIVGGRILPPLLRGGMDLSRPGCPTLHDW</sequence>
<reference evidence="1 2" key="1">
    <citation type="journal article" date="2024" name="J Genomics">
        <title>Draft genome sequencing and assembly of Favolaschia claudopus CIRM-BRFM 2984 isolated from oak limbs.</title>
        <authorList>
            <person name="Navarro D."/>
            <person name="Drula E."/>
            <person name="Chaduli D."/>
            <person name="Cazenave R."/>
            <person name="Ahrendt S."/>
            <person name="Wang J."/>
            <person name="Lipzen A."/>
            <person name="Daum C."/>
            <person name="Barry K."/>
            <person name="Grigoriev I.V."/>
            <person name="Favel A."/>
            <person name="Rosso M.N."/>
            <person name="Martin F."/>
        </authorList>
    </citation>
    <scope>NUCLEOTIDE SEQUENCE [LARGE SCALE GENOMIC DNA]</scope>
    <source>
        <strain evidence="1 2">CIRM-BRFM 2984</strain>
    </source>
</reference>
<gene>
    <name evidence="1" type="ORF">R3P38DRAFT_2829976</name>
</gene>
<dbReference type="InterPro" id="IPR009737">
    <property type="entry name" value="Aim32/Apd1-like"/>
</dbReference>
<keyword evidence="2" id="KW-1185">Reference proteome</keyword>
<dbReference type="InterPro" id="IPR036249">
    <property type="entry name" value="Thioredoxin-like_sf"/>
</dbReference>
<organism evidence="1 2">
    <name type="scientific">Favolaschia claudopus</name>
    <dbReference type="NCBI Taxonomy" id="2862362"/>
    <lineage>
        <taxon>Eukaryota</taxon>
        <taxon>Fungi</taxon>
        <taxon>Dikarya</taxon>
        <taxon>Basidiomycota</taxon>
        <taxon>Agaricomycotina</taxon>
        <taxon>Agaricomycetes</taxon>
        <taxon>Agaricomycetidae</taxon>
        <taxon>Agaricales</taxon>
        <taxon>Marasmiineae</taxon>
        <taxon>Mycenaceae</taxon>
        <taxon>Favolaschia</taxon>
    </lineage>
</organism>
<dbReference type="Proteomes" id="UP001362999">
    <property type="component" value="Unassembled WGS sequence"/>
</dbReference>
<evidence type="ECO:0000313" key="1">
    <source>
        <dbReference type="EMBL" id="KAK7061525.1"/>
    </source>
</evidence>
<name>A0AAW0EBI0_9AGAR</name>
<dbReference type="SUPFAM" id="SSF52833">
    <property type="entry name" value="Thioredoxin-like"/>
    <property type="match status" value="1"/>
</dbReference>
<accession>A0AAW0EBI0</accession>
<dbReference type="Pfam" id="PF06999">
    <property type="entry name" value="Suc_Fer-like"/>
    <property type="match status" value="1"/>
</dbReference>
<dbReference type="EMBL" id="JAWWNJ010000002">
    <property type="protein sequence ID" value="KAK7061525.1"/>
    <property type="molecule type" value="Genomic_DNA"/>
</dbReference>
<comment type="caution">
    <text evidence="1">The sequence shown here is derived from an EMBL/GenBank/DDBJ whole genome shotgun (WGS) entry which is preliminary data.</text>
</comment>
<proteinExistence type="predicted"/>